<sequence length="197" mass="22491">MPHINLLPWREEAKRLQQQQYLSILAFLALVTFLVFFLISTYFQARIDGQIARNQYLTNEIKVLDTKIAEINTLEQKKKDLIQRMRLIEQLQKSRNVGTQVLDEMAKIVPSGIYLVKLEKRGPELFIEGKSESNNHLANMIREVQSSELLTDAELESITASNGDNKLLSDFKMSLRIKGLIDDADKADGKRTTVGGR</sequence>
<keyword evidence="4" id="KW-1185">Reference proteome</keyword>
<reference evidence="3 4" key="1">
    <citation type="submission" date="2019-04" db="EMBL/GenBank/DDBJ databases">
        <title>Thalassotalea guangxiensis sp. nov., isolated from sediment of the coastal wetland.</title>
        <authorList>
            <person name="Zheng S."/>
            <person name="Zhang D."/>
        </authorList>
    </citation>
    <scope>NUCLEOTIDE SEQUENCE [LARGE SCALE GENOMIC DNA]</scope>
    <source>
        <strain evidence="3 4">ZS-4</strain>
    </source>
</reference>
<dbReference type="GO" id="GO:0043107">
    <property type="term" value="P:type IV pilus-dependent motility"/>
    <property type="evidence" value="ECO:0007669"/>
    <property type="project" value="TreeGrafter"/>
</dbReference>
<comment type="caution">
    <text evidence="3">The sequence shown here is derived from an EMBL/GenBank/DDBJ whole genome shotgun (WGS) entry which is preliminary data.</text>
</comment>
<protein>
    <submittedName>
        <fullName evidence="3">PilN domain-containing protein</fullName>
    </submittedName>
</protein>
<dbReference type="InterPro" id="IPR007813">
    <property type="entry name" value="PilN"/>
</dbReference>
<proteinExistence type="predicted"/>
<dbReference type="PANTHER" id="PTHR40278">
    <property type="entry name" value="DNA UTILIZATION PROTEIN HOFN"/>
    <property type="match status" value="1"/>
</dbReference>
<gene>
    <name evidence="3" type="ORF">E8M12_03935</name>
</gene>
<keyword evidence="2" id="KW-0472">Membrane</keyword>
<name>A0A4V5NXM1_9GAMM</name>
<evidence type="ECO:0000256" key="1">
    <source>
        <dbReference type="SAM" id="Coils"/>
    </source>
</evidence>
<dbReference type="InterPro" id="IPR052534">
    <property type="entry name" value="Extracell_DNA_Util/SecSys_Comp"/>
</dbReference>
<dbReference type="Pfam" id="PF05137">
    <property type="entry name" value="PilN"/>
    <property type="match status" value="1"/>
</dbReference>
<dbReference type="RefSeq" id="WP_136734782.1">
    <property type="nucleotide sequence ID" value="NZ_SWDB01000007.1"/>
</dbReference>
<dbReference type="EMBL" id="SWDB01000007">
    <property type="protein sequence ID" value="TKB46715.1"/>
    <property type="molecule type" value="Genomic_DNA"/>
</dbReference>
<organism evidence="3 4">
    <name type="scientific">Thalassotalea mangrovi</name>
    <dbReference type="NCBI Taxonomy" id="2572245"/>
    <lineage>
        <taxon>Bacteria</taxon>
        <taxon>Pseudomonadati</taxon>
        <taxon>Pseudomonadota</taxon>
        <taxon>Gammaproteobacteria</taxon>
        <taxon>Alteromonadales</taxon>
        <taxon>Colwelliaceae</taxon>
        <taxon>Thalassotalea</taxon>
    </lineage>
</organism>
<dbReference type="Proteomes" id="UP000307999">
    <property type="component" value="Unassembled WGS sequence"/>
</dbReference>
<keyword evidence="2" id="KW-0812">Transmembrane</keyword>
<accession>A0A4V5NXM1</accession>
<dbReference type="GO" id="GO:0043683">
    <property type="term" value="P:type IV pilus assembly"/>
    <property type="evidence" value="ECO:0007669"/>
    <property type="project" value="TreeGrafter"/>
</dbReference>
<keyword evidence="2" id="KW-1133">Transmembrane helix</keyword>
<feature type="transmembrane region" description="Helical" evidence="2">
    <location>
        <begin position="21"/>
        <end position="43"/>
    </location>
</feature>
<dbReference type="PANTHER" id="PTHR40278:SF2">
    <property type="entry name" value="TYPE IV PILUS INNER MEMBRANE COMPONENT PILN"/>
    <property type="match status" value="1"/>
</dbReference>
<evidence type="ECO:0000256" key="2">
    <source>
        <dbReference type="SAM" id="Phobius"/>
    </source>
</evidence>
<keyword evidence="1" id="KW-0175">Coiled coil</keyword>
<evidence type="ECO:0000313" key="4">
    <source>
        <dbReference type="Proteomes" id="UP000307999"/>
    </source>
</evidence>
<dbReference type="AlphaFoldDB" id="A0A4V5NXM1"/>
<evidence type="ECO:0000313" key="3">
    <source>
        <dbReference type="EMBL" id="TKB46715.1"/>
    </source>
</evidence>
<feature type="coiled-coil region" evidence="1">
    <location>
        <begin position="64"/>
        <end position="91"/>
    </location>
</feature>
<dbReference type="OrthoDB" id="5296173at2"/>